<evidence type="ECO:0000313" key="3">
    <source>
        <dbReference type="Proteomes" id="UP000775213"/>
    </source>
</evidence>
<proteinExistence type="predicted"/>
<comment type="caution">
    <text evidence="2">The sequence shown here is derived from an EMBL/GenBank/DDBJ whole genome shotgun (WGS) entry which is preliminary data.</text>
</comment>
<evidence type="ECO:0000256" key="1">
    <source>
        <dbReference type="SAM" id="MobiDB-lite"/>
    </source>
</evidence>
<gene>
    <name evidence="2" type="ORF">IEQ34_019198</name>
</gene>
<dbReference type="EMBL" id="JAGFBR010000017">
    <property type="protein sequence ID" value="KAH0451899.1"/>
    <property type="molecule type" value="Genomic_DNA"/>
</dbReference>
<sequence length="135" mass="15642">MAGTTEGQSSRKGKLPVESRGEILSEPPKPIWVPKVSKPRPFLKNNVHKELLWNTVNHTNSLEAFTQLRGAAMRIETEQVFTVMTELRILLRIYENKTKYCKLFSGGKDNKWKDQFPITRKHEEEFYSSGMSWSV</sequence>
<feature type="region of interest" description="Disordered" evidence="1">
    <location>
        <begin position="1"/>
        <end position="29"/>
    </location>
</feature>
<accession>A0AAV7G7U4</accession>
<keyword evidence="3" id="KW-1185">Reference proteome</keyword>
<feature type="compositionally biased region" description="Polar residues" evidence="1">
    <location>
        <begin position="1"/>
        <end position="10"/>
    </location>
</feature>
<organism evidence="2 3">
    <name type="scientific">Dendrobium chrysotoxum</name>
    <name type="common">Orchid</name>
    <dbReference type="NCBI Taxonomy" id="161865"/>
    <lineage>
        <taxon>Eukaryota</taxon>
        <taxon>Viridiplantae</taxon>
        <taxon>Streptophyta</taxon>
        <taxon>Embryophyta</taxon>
        <taxon>Tracheophyta</taxon>
        <taxon>Spermatophyta</taxon>
        <taxon>Magnoliopsida</taxon>
        <taxon>Liliopsida</taxon>
        <taxon>Asparagales</taxon>
        <taxon>Orchidaceae</taxon>
        <taxon>Epidendroideae</taxon>
        <taxon>Malaxideae</taxon>
        <taxon>Dendrobiinae</taxon>
        <taxon>Dendrobium</taxon>
    </lineage>
</organism>
<dbReference type="Proteomes" id="UP000775213">
    <property type="component" value="Unassembled WGS sequence"/>
</dbReference>
<protein>
    <submittedName>
        <fullName evidence="2">Uncharacterized protein</fullName>
    </submittedName>
</protein>
<dbReference type="AlphaFoldDB" id="A0AAV7G7U4"/>
<name>A0AAV7G7U4_DENCH</name>
<reference evidence="2 3" key="1">
    <citation type="journal article" date="2021" name="Hortic Res">
        <title>Chromosome-scale assembly of the Dendrobium chrysotoxum genome enhances the understanding of orchid evolution.</title>
        <authorList>
            <person name="Zhang Y."/>
            <person name="Zhang G.Q."/>
            <person name="Zhang D."/>
            <person name="Liu X.D."/>
            <person name="Xu X.Y."/>
            <person name="Sun W.H."/>
            <person name="Yu X."/>
            <person name="Zhu X."/>
            <person name="Wang Z.W."/>
            <person name="Zhao X."/>
            <person name="Zhong W.Y."/>
            <person name="Chen H."/>
            <person name="Yin W.L."/>
            <person name="Huang T."/>
            <person name="Niu S.C."/>
            <person name="Liu Z.J."/>
        </authorList>
    </citation>
    <scope>NUCLEOTIDE SEQUENCE [LARGE SCALE GENOMIC DNA]</scope>
    <source>
        <strain evidence="2">Lindl</strain>
    </source>
</reference>
<evidence type="ECO:0000313" key="2">
    <source>
        <dbReference type="EMBL" id="KAH0451899.1"/>
    </source>
</evidence>